<dbReference type="PATRIC" id="fig|49338.4.peg.946"/>
<keyword evidence="2 8" id="KW-0813">Transport</keyword>
<dbReference type="GO" id="GO:0006865">
    <property type="term" value="P:amino acid transport"/>
    <property type="evidence" value="ECO:0007669"/>
    <property type="project" value="UniProtKB-KW"/>
</dbReference>
<gene>
    <name evidence="10" type="ORF">DPCES_0878</name>
</gene>
<evidence type="ECO:0000256" key="4">
    <source>
        <dbReference type="ARBA" id="ARBA00022692"/>
    </source>
</evidence>
<dbReference type="PANTHER" id="PTHR30614:SF0">
    <property type="entry name" value="L-CYSTINE TRANSPORT SYSTEM PERMEASE PROTEIN TCYL"/>
    <property type="match status" value="1"/>
</dbReference>
<sequence>MWNWDFAIKIFPEIFAALKITVTATFAGFFLALFLGMFLTIGSRSSLKPVAYGSKGFVEFIRSTPLLVQLYFIFYVLPQAGLSLSPLTAGIMGLGIHYSTYLSEVYRSGIEAVPQGQWEAAKALNFSPWQVWSKIIIPQAVPPVIPVMGNYLITMFKETPLLSAITLVEILQTAKIIGSHSFRYLEGFTIVGFLFLLLSYPCSVMIRRLEMRMTKSVR</sequence>
<dbReference type="InterPro" id="IPR010065">
    <property type="entry name" value="AA_ABC_transptr_permease_3TM"/>
</dbReference>
<dbReference type="NCBIfam" id="TIGR01726">
    <property type="entry name" value="HEQRo_perm_3TM"/>
    <property type="match status" value="1"/>
</dbReference>
<dbReference type="RefSeq" id="WP_005808699.1">
    <property type="nucleotide sequence ID" value="NZ_CABKQQ010000011.1"/>
</dbReference>
<dbReference type="InterPro" id="IPR000515">
    <property type="entry name" value="MetI-like"/>
</dbReference>
<proteinExistence type="inferred from homology"/>
<keyword evidence="7 8" id="KW-0472">Membrane</keyword>
<comment type="subcellular location">
    <subcellularLocation>
        <location evidence="1 8">Cell membrane</location>
        <topology evidence="1 8">Multi-pass membrane protein</topology>
    </subcellularLocation>
</comment>
<reference evidence="10" key="1">
    <citation type="submission" date="2014-07" db="EMBL/GenBank/DDBJ databases">
        <authorList>
            <person name="Hornung V.Bastian."/>
        </authorList>
    </citation>
    <scope>NUCLEOTIDE SEQUENCE</scope>
    <source>
        <strain evidence="10">PCE-S</strain>
    </source>
</reference>
<dbReference type="InterPro" id="IPR043429">
    <property type="entry name" value="ArtM/GltK/GlnP/TcyL/YhdX-like"/>
</dbReference>
<dbReference type="AlphaFoldDB" id="A0A098AXD2"/>
<evidence type="ECO:0000313" key="10">
    <source>
        <dbReference type="EMBL" id="CDX00765.1"/>
    </source>
</evidence>
<keyword evidence="3" id="KW-1003">Cell membrane</keyword>
<dbReference type="CDD" id="cd06261">
    <property type="entry name" value="TM_PBP2"/>
    <property type="match status" value="1"/>
</dbReference>
<evidence type="ECO:0000256" key="6">
    <source>
        <dbReference type="ARBA" id="ARBA00022989"/>
    </source>
</evidence>
<feature type="domain" description="ABC transmembrane type-1" evidence="9">
    <location>
        <begin position="14"/>
        <end position="206"/>
    </location>
</feature>
<keyword evidence="4 8" id="KW-0812">Transmembrane</keyword>
<dbReference type="InterPro" id="IPR014341">
    <property type="entry name" value="Ectoine_EhuD"/>
</dbReference>
<accession>A0A098AXD2</accession>
<evidence type="ECO:0000256" key="2">
    <source>
        <dbReference type="ARBA" id="ARBA00022448"/>
    </source>
</evidence>
<feature type="transmembrane region" description="Helical" evidence="8">
    <location>
        <begin position="188"/>
        <end position="206"/>
    </location>
</feature>
<keyword evidence="6 8" id="KW-1133">Transmembrane helix</keyword>
<evidence type="ECO:0000256" key="8">
    <source>
        <dbReference type="RuleBase" id="RU363032"/>
    </source>
</evidence>
<evidence type="ECO:0000256" key="5">
    <source>
        <dbReference type="ARBA" id="ARBA00022970"/>
    </source>
</evidence>
<dbReference type="Gene3D" id="1.10.3720.10">
    <property type="entry name" value="MetI-like"/>
    <property type="match status" value="1"/>
</dbReference>
<evidence type="ECO:0000256" key="1">
    <source>
        <dbReference type="ARBA" id="ARBA00004651"/>
    </source>
</evidence>
<dbReference type="InterPro" id="IPR035906">
    <property type="entry name" value="MetI-like_sf"/>
</dbReference>
<evidence type="ECO:0000256" key="7">
    <source>
        <dbReference type="ARBA" id="ARBA00023136"/>
    </source>
</evidence>
<dbReference type="NCBIfam" id="TIGR03003">
    <property type="entry name" value="ectoine_ehuD"/>
    <property type="match status" value="1"/>
</dbReference>
<evidence type="ECO:0000259" key="9">
    <source>
        <dbReference type="PROSITE" id="PS50928"/>
    </source>
</evidence>
<keyword evidence="5" id="KW-0029">Amino-acid transport</keyword>
<dbReference type="SUPFAM" id="SSF161098">
    <property type="entry name" value="MetI-like"/>
    <property type="match status" value="1"/>
</dbReference>
<organism evidence="10">
    <name type="scientific">Desulfitobacterium hafniense</name>
    <name type="common">Desulfitobacterium frappieri</name>
    <dbReference type="NCBI Taxonomy" id="49338"/>
    <lineage>
        <taxon>Bacteria</taxon>
        <taxon>Bacillati</taxon>
        <taxon>Bacillota</taxon>
        <taxon>Clostridia</taxon>
        <taxon>Eubacteriales</taxon>
        <taxon>Desulfitobacteriaceae</taxon>
        <taxon>Desulfitobacterium</taxon>
    </lineage>
</organism>
<dbReference type="PANTHER" id="PTHR30614">
    <property type="entry name" value="MEMBRANE COMPONENT OF AMINO ACID ABC TRANSPORTER"/>
    <property type="match status" value="1"/>
</dbReference>
<protein>
    <submittedName>
        <fullName evidence="10">Ectoine/hydroxyectoine ABC transporter, permease protein EhuD</fullName>
    </submittedName>
</protein>
<name>A0A098AXD2_DESHA</name>
<dbReference type="GO" id="GO:0043190">
    <property type="term" value="C:ATP-binding cassette (ABC) transporter complex"/>
    <property type="evidence" value="ECO:0007669"/>
    <property type="project" value="InterPro"/>
</dbReference>
<dbReference type="EMBL" id="LK996017">
    <property type="protein sequence ID" value="CDX00765.1"/>
    <property type="molecule type" value="Genomic_DNA"/>
</dbReference>
<comment type="similarity">
    <text evidence="8">Belongs to the binding-protein-dependent transport system permease family.</text>
</comment>
<dbReference type="GO" id="GO:0022857">
    <property type="term" value="F:transmembrane transporter activity"/>
    <property type="evidence" value="ECO:0007669"/>
    <property type="project" value="InterPro"/>
</dbReference>
<dbReference type="Pfam" id="PF00528">
    <property type="entry name" value="BPD_transp_1"/>
    <property type="match status" value="1"/>
</dbReference>
<evidence type="ECO:0000256" key="3">
    <source>
        <dbReference type="ARBA" id="ARBA00022475"/>
    </source>
</evidence>
<feature type="transmembrane region" description="Helical" evidence="8">
    <location>
        <begin position="20"/>
        <end position="39"/>
    </location>
</feature>
<dbReference type="PROSITE" id="PS50928">
    <property type="entry name" value="ABC_TM1"/>
    <property type="match status" value="1"/>
</dbReference>